<feature type="coiled-coil region" evidence="1">
    <location>
        <begin position="7"/>
        <end position="34"/>
    </location>
</feature>
<evidence type="ECO:0000256" key="1">
    <source>
        <dbReference type="SAM" id="Coils"/>
    </source>
</evidence>
<evidence type="ECO:0000313" key="2">
    <source>
        <dbReference type="EMBL" id="GAA1425440.1"/>
    </source>
</evidence>
<gene>
    <name evidence="2" type="ORF">GCM10009601_32380</name>
</gene>
<evidence type="ECO:0000313" key="3">
    <source>
        <dbReference type="Proteomes" id="UP001500973"/>
    </source>
</evidence>
<comment type="caution">
    <text evidence="2">The sequence shown here is derived from an EMBL/GenBank/DDBJ whole genome shotgun (WGS) entry which is preliminary data.</text>
</comment>
<dbReference type="EMBL" id="BAAAIZ010000042">
    <property type="protein sequence ID" value="GAA1425440.1"/>
    <property type="molecule type" value="Genomic_DNA"/>
</dbReference>
<dbReference type="RefSeq" id="WP_344013637.1">
    <property type="nucleotide sequence ID" value="NZ_BAAAIZ010000042.1"/>
</dbReference>
<dbReference type="Proteomes" id="UP001500973">
    <property type="component" value="Unassembled WGS sequence"/>
</dbReference>
<protein>
    <submittedName>
        <fullName evidence="2">Uncharacterized protein</fullName>
    </submittedName>
</protein>
<accession>A0ABN1YYJ5</accession>
<keyword evidence="3" id="KW-1185">Reference proteome</keyword>
<organism evidence="2 3">
    <name type="scientific">Streptomyces thermospinosisporus</name>
    <dbReference type="NCBI Taxonomy" id="161482"/>
    <lineage>
        <taxon>Bacteria</taxon>
        <taxon>Bacillati</taxon>
        <taxon>Actinomycetota</taxon>
        <taxon>Actinomycetes</taxon>
        <taxon>Kitasatosporales</taxon>
        <taxon>Streptomycetaceae</taxon>
        <taxon>Streptomyces</taxon>
    </lineage>
</organism>
<name>A0ABN1YYJ5_9ACTN</name>
<keyword evidence="1" id="KW-0175">Coiled coil</keyword>
<reference evidence="2 3" key="1">
    <citation type="journal article" date="2019" name="Int. J. Syst. Evol. Microbiol.">
        <title>The Global Catalogue of Microorganisms (GCM) 10K type strain sequencing project: providing services to taxonomists for standard genome sequencing and annotation.</title>
        <authorList>
            <consortium name="The Broad Institute Genomics Platform"/>
            <consortium name="The Broad Institute Genome Sequencing Center for Infectious Disease"/>
            <person name="Wu L."/>
            <person name="Ma J."/>
        </authorList>
    </citation>
    <scope>NUCLEOTIDE SEQUENCE [LARGE SCALE GENOMIC DNA]</scope>
    <source>
        <strain evidence="2 3">JCM 11756</strain>
    </source>
</reference>
<proteinExistence type="predicted"/>
<sequence length="589" mass="65278">MRTEPVASDELDALRRAEIERREQRRRAREAGAAAPLRLSRRFADSDARLVRETTVPKAPAPQPLRLPPRVVHVLQRVAAELGEDSSLPDLMAERAADSTSPLLAMALQSVELVSRAEAMTGLGHLLDLAAGGLPVLTAEDRSRAEALRAGRLPLPDTDPETVDAWQLCLELNEARGRAVLSTAAWQRLVRELPLPVLDDLIDSGALGKAPAPHSWPERTERVTYVIARLDPRHLSDDDVQALGWRDEACRRTLEAGGTIDPVDGRYDEWSLRSALLGGDLSALEAVGARNSSLPTDLSDLVLALRQLRQGGNVTSALGRDRSLFGLLEDCLSNDRLVSGTTPFHYWAGTRRLYRLLDDMHWAMACEPDRTERAVRSVLQQAAALRSHESRGPAGAADREARAVQAYVGFLHARPGDRDRLDQGVGLLEDVLKRGGRRRGGVGGQLRHRMRTLSELLQSLRQKGKPHDVLNPYLALCVEHGSTEWGQGWRDLRRQVAADQLEYINGAKDRIRRLETARRLGHEGETLYELPLDERFLWVPDDRSELLQPGPRPLGRRTAPSSDEEKSWAAAQAASEIIGRCAARLRNHH</sequence>